<organism evidence="1 2">
    <name type="scientific">Racocetra fulgida</name>
    <dbReference type="NCBI Taxonomy" id="60492"/>
    <lineage>
        <taxon>Eukaryota</taxon>
        <taxon>Fungi</taxon>
        <taxon>Fungi incertae sedis</taxon>
        <taxon>Mucoromycota</taxon>
        <taxon>Glomeromycotina</taxon>
        <taxon>Glomeromycetes</taxon>
        <taxon>Diversisporales</taxon>
        <taxon>Gigasporaceae</taxon>
        <taxon>Racocetra</taxon>
    </lineage>
</organism>
<accession>A0A9N9GAW3</accession>
<evidence type="ECO:0000313" key="2">
    <source>
        <dbReference type="Proteomes" id="UP000789396"/>
    </source>
</evidence>
<keyword evidence="2" id="KW-1185">Reference proteome</keyword>
<dbReference type="AlphaFoldDB" id="A0A9N9GAW3"/>
<name>A0A9N9GAW3_9GLOM</name>
<proteinExistence type="predicted"/>
<dbReference type="Proteomes" id="UP000789396">
    <property type="component" value="Unassembled WGS sequence"/>
</dbReference>
<dbReference type="EMBL" id="CAJVPZ010008040">
    <property type="protein sequence ID" value="CAG8593487.1"/>
    <property type="molecule type" value="Genomic_DNA"/>
</dbReference>
<comment type="caution">
    <text evidence="1">The sequence shown here is derived from an EMBL/GenBank/DDBJ whole genome shotgun (WGS) entry which is preliminary data.</text>
</comment>
<evidence type="ECO:0000313" key="1">
    <source>
        <dbReference type="EMBL" id="CAG8593487.1"/>
    </source>
</evidence>
<sequence length="516" mass="59071">MLTLPLNVQGIYGNFFGNKPPEDKRALLLSKCKGGFRFNGDEFKEADFTAFEVDRNDYKINLKEHTYTTETECRNELEIFCSTNLILDGKFKAGLAEVIIPKLKIKPTDAFIRDVRTALSKGTNDDKLNALRELTKIYGSFYSRHLVLGKAEINEITFENSSSENLNVNATEVTGGIESSDYAKWDIIAYDEIHLIFDLLDNDYPKLRKEILDILGQRIMSAGVSDIIKHDFATPFTYPLETKLTKIEDIYKCHIFASIMNENDRTALSLRVEYEDEYTPIIVVHLIQHKDKKNFLLRRKKSTFSFRLGWIIVGQPKNFDFDLTESPYPVILRSYELTNFKIENDRIRIPFDQIPKLHEQKLKETCILSTCVLKIASINENSGQIIIGSHVSTSIPVKWRQSNQQPNMFYGCEDPCDKNIFPGNGKNILSSFLASSYEQSKVYENQIILVNQLNDCSTNCEHGSINVNLNEVIFGSFKPECKKCNIVKIGYMKVNRVVRPSKKVELLADESNLIII</sequence>
<gene>
    <name evidence="1" type="ORF">RFULGI_LOCUS6324</name>
</gene>
<protein>
    <submittedName>
        <fullName evidence="1">7375_t:CDS:1</fullName>
    </submittedName>
</protein>
<dbReference type="OrthoDB" id="2385177at2759"/>
<reference evidence="1" key="1">
    <citation type="submission" date="2021-06" db="EMBL/GenBank/DDBJ databases">
        <authorList>
            <person name="Kallberg Y."/>
            <person name="Tangrot J."/>
            <person name="Rosling A."/>
        </authorList>
    </citation>
    <scope>NUCLEOTIDE SEQUENCE</scope>
    <source>
        <strain evidence="1">IN212</strain>
    </source>
</reference>